<evidence type="ECO:0000313" key="12">
    <source>
        <dbReference type="EMBL" id="GHC93879.1"/>
    </source>
</evidence>
<dbReference type="InterPro" id="IPR017853">
    <property type="entry name" value="GH"/>
</dbReference>
<organism evidence="12 13">
    <name type="scientific">Streptomyces finlayi</name>
    <dbReference type="NCBI Taxonomy" id="67296"/>
    <lineage>
        <taxon>Bacteria</taxon>
        <taxon>Bacillati</taxon>
        <taxon>Actinomycetota</taxon>
        <taxon>Actinomycetes</taxon>
        <taxon>Kitasatosporales</taxon>
        <taxon>Streptomycetaceae</taxon>
        <taxon>Streptomyces</taxon>
    </lineage>
</organism>
<dbReference type="GO" id="GO:0042742">
    <property type="term" value="P:defense response to bacterium"/>
    <property type="evidence" value="ECO:0007669"/>
    <property type="project" value="UniProtKB-KW"/>
</dbReference>
<evidence type="ECO:0000256" key="8">
    <source>
        <dbReference type="ARBA" id="ARBA00022801"/>
    </source>
</evidence>
<evidence type="ECO:0000256" key="3">
    <source>
        <dbReference type="ARBA" id="ARBA00010646"/>
    </source>
</evidence>
<comment type="function">
    <text evidence="11">This enzyme has both lysozyme (acetylmuramidase) and diacetylmuramidase activities.</text>
</comment>
<dbReference type="PANTHER" id="PTHR34135:SF2">
    <property type="entry name" value="LYSOZYME"/>
    <property type="match status" value="1"/>
</dbReference>
<keyword evidence="9" id="KW-1015">Disulfide bond</keyword>
<keyword evidence="7" id="KW-0081">Bacteriolytic enzyme</keyword>
<evidence type="ECO:0000256" key="2">
    <source>
        <dbReference type="ARBA" id="ARBA00004613"/>
    </source>
</evidence>
<accession>A0A918WXT5</accession>
<dbReference type="SUPFAM" id="SSF51445">
    <property type="entry name" value="(Trans)glycosidases"/>
    <property type="match status" value="1"/>
</dbReference>
<dbReference type="EMBL" id="BMVC01000005">
    <property type="protein sequence ID" value="GHC93879.1"/>
    <property type="molecule type" value="Genomic_DNA"/>
</dbReference>
<dbReference type="Gene3D" id="3.20.20.80">
    <property type="entry name" value="Glycosidases"/>
    <property type="match status" value="1"/>
</dbReference>
<evidence type="ECO:0000256" key="4">
    <source>
        <dbReference type="ARBA" id="ARBA00012732"/>
    </source>
</evidence>
<gene>
    <name evidence="12" type="ORF">GCM10010334_31490</name>
</gene>
<reference evidence="12" key="1">
    <citation type="journal article" date="2014" name="Int. J. Syst. Evol. Microbiol.">
        <title>Complete genome sequence of Corynebacterium casei LMG S-19264T (=DSM 44701T), isolated from a smear-ripened cheese.</title>
        <authorList>
            <consortium name="US DOE Joint Genome Institute (JGI-PGF)"/>
            <person name="Walter F."/>
            <person name="Albersmeier A."/>
            <person name="Kalinowski J."/>
            <person name="Ruckert C."/>
        </authorList>
    </citation>
    <scope>NUCLEOTIDE SEQUENCE</scope>
    <source>
        <strain evidence="12">JCM 4637</strain>
    </source>
</reference>
<dbReference type="GO" id="GO:0016998">
    <property type="term" value="P:cell wall macromolecule catabolic process"/>
    <property type="evidence" value="ECO:0007669"/>
    <property type="project" value="InterPro"/>
</dbReference>
<reference evidence="12" key="2">
    <citation type="submission" date="2020-09" db="EMBL/GenBank/DDBJ databases">
        <authorList>
            <person name="Sun Q."/>
            <person name="Ohkuma M."/>
        </authorList>
    </citation>
    <scope>NUCLEOTIDE SEQUENCE</scope>
    <source>
        <strain evidence="12">JCM 4637</strain>
    </source>
</reference>
<dbReference type="AlphaFoldDB" id="A0A918WXT5"/>
<evidence type="ECO:0000256" key="6">
    <source>
        <dbReference type="ARBA" id="ARBA00022529"/>
    </source>
</evidence>
<dbReference type="GO" id="GO:0031640">
    <property type="term" value="P:killing of cells of another organism"/>
    <property type="evidence" value="ECO:0007669"/>
    <property type="project" value="UniProtKB-KW"/>
</dbReference>
<keyword evidence="5" id="KW-0964">Secreted</keyword>
<comment type="subcellular location">
    <subcellularLocation>
        <location evidence="2">Secreted</location>
    </subcellularLocation>
</comment>
<keyword evidence="6" id="KW-0929">Antimicrobial</keyword>
<sequence>MHVAIPGGIMARDHKPSLRHVRIRALSATAAATAALTLGTTVLLTGPAEAAGQPRGHDVSGHQKNVDWKKAKQQGATFVHVKATESHTYRNPYFAQQYNGSRKAGIKRGAYHFALPHQSSGRAQAAFFVRNGGGWRNDGKTLPPAVDLENNPYKKINKKNKCYGLKPAQMRTWIKSFSDEVRRRTGRRPVIYTTTLWWNDCTGRSTAFGRNHALWLARYNDSPGPLPAGWSYWTIWQFNNARGSLPGDQNLFNGSHGRLSAFTRR</sequence>
<evidence type="ECO:0000256" key="10">
    <source>
        <dbReference type="ARBA" id="ARBA00023295"/>
    </source>
</evidence>
<dbReference type="InterPro" id="IPR018077">
    <property type="entry name" value="Glyco_hydro_fam25_subgr"/>
</dbReference>
<dbReference type="InterPro" id="IPR002053">
    <property type="entry name" value="Glyco_hydro_25"/>
</dbReference>
<comment type="similarity">
    <text evidence="3">Belongs to the glycosyl hydrolase 25 family.</text>
</comment>
<dbReference type="PANTHER" id="PTHR34135">
    <property type="entry name" value="LYSOZYME"/>
    <property type="match status" value="1"/>
</dbReference>
<keyword evidence="8" id="KW-0378">Hydrolase</keyword>
<dbReference type="GO" id="GO:0016052">
    <property type="term" value="P:carbohydrate catabolic process"/>
    <property type="evidence" value="ECO:0007669"/>
    <property type="project" value="TreeGrafter"/>
</dbReference>
<comment type="caution">
    <text evidence="12">The sequence shown here is derived from an EMBL/GenBank/DDBJ whole genome shotgun (WGS) entry which is preliminary data.</text>
</comment>
<evidence type="ECO:0000256" key="11">
    <source>
        <dbReference type="ARBA" id="ARBA00055588"/>
    </source>
</evidence>
<evidence type="ECO:0000256" key="5">
    <source>
        <dbReference type="ARBA" id="ARBA00022525"/>
    </source>
</evidence>
<protein>
    <recommendedName>
        <fullName evidence="4">lysozyme</fullName>
        <ecNumber evidence="4">3.2.1.17</ecNumber>
    </recommendedName>
</protein>
<dbReference type="Pfam" id="PF01183">
    <property type="entry name" value="Glyco_hydro_25"/>
    <property type="match status" value="1"/>
</dbReference>
<dbReference type="PROSITE" id="PS51904">
    <property type="entry name" value="GLYCOSYL_HYDROL_F25_2"/>
    <property type="match status" value="1"/>
</dbReference>
<dbReference type="GO" id="GO:0003796">
    <property type="term" value="F:lysozyme activity"/>
    <property type="evidence" value="ECO:0007669"/>
    <property type="project" value="UniProtKB-EC"/>
</dbReference>
<evidence type="ECO:0000256" key="7">
    <source>
        <dbReference type="ARBA" id="ARBA00022638"/>
    </source>
</evidence>
<comment type="catalytic activity">
    <reaction evidence="1">
        <text>Hydrolysis of (1-&gt;4)-beta-linkages between N-acetylmuramic acid and N-acetyl-D-glucosamine residues in a peptidoglycan and between N-acetyl-D-glucosamine residues in chitodextrins.</text>
        <dbReference type="EC" id="3.2.1.17"/>
    </reaction>
</comment>
<name>A0A918WXT5_9ACTN</name>
<dbReference type="SMART" id="SM00641">
    <property type="entry name" value="Glyco_25"/>
    <property type="match status" value="1"/>
</dbReference>
<dbReference type="GO" id="GO:0009253">
    <property type="term" value="P:peptidoglycan catabolic process"/>
    <property type="evidence" value="ECO:0007669"/>
    <property type="project" value="InterPro"/>
</dbReference>
<proteinExistence type="inferred from homology"/>
<keyword evidence="10" id="KW-0326">Glycosidase</keyword>
<dbReference type="EC" id="3.2.1.17" evidence="4"/>
<evidence type="ECO:0000256" key="9">
    <source>
        <dbReference type="ARBA" id="ARBA00023157"/>
    </source>
</evidence>
<dbReference type="CDD" id="cd06412">
    <property type="entry name" value="GH25_CH-type"/>
    <property type="match status" value="1"/>
</dbReference>
<evidence type="ECO:0000256" key="1">
    <source>
        <dbReference type="ARBA" id="ARBA00000632"/>
    </source>
</evidence>
<evidence type="ECO:0000313" key="13">
    <source>
        <dbReference type="Proteomes" id="UP000638353"/>
    </source>
</evidence>
<dbReference type="Proteomes" id="UP000638353">
    <property type="component" value="Unassembled WGS sequence"/>
</dbReference>
<dbReference type="FunFam" id="3.20.20.80:FF:000060">
    <property type="entry name" value="Lysozyme M1"/>
    <property type="match status" value="1"/>
</dbReference>
<dbReference type="GO" id="GO:0005576">
    <property type="term" value="C:extracellular region"/>
    <property type="evidence" value="ECO:0007669"/>
    <property type="project" value="UniProtKB-SubCell"/>
</dbReference>